<evidence type="ECO:0000313" key="2">
    <source>
        <dbReference type="EMBL" id="CAI0396532.1"/>
    </source>
</evidence>
<sequence length="554" mass="60788">MCVKMSVLKLLSNKQFITRDHRKECSDVDVVEYVGDPRDFGMVDLDSRSWGHSSVVGPSPEAKFEALEVFGVTIGGEQLKELVEDLKVGCSKDGRASLCLAVNRQGLCFVAVNTVKGLRGLRVNDHFGWSKYGVVPEIGSDDVWSVCDMGNGGVLMGPPTLDGSSGKDGEDGKFCGVWKKVVEEKEKVMEKTEALLRKSIEEKEQEAASLKAALNALTIVPLTDSTALLNPPTTATADSLKWHHQLQYNFHQQRQEEGSFGGNYMGCVLNRFHGGGGEDGGLGEVVEMSRSPSSSVKLKPDPGFCWPNLVPIGNHVKSSLTATESSSPPVMETPTTVEIISTSGNIRTKIMSVFSLTSDYQFIRAKEGSPVISVYTFLDDLKDFGFIFRRSSKQQPRLSTSTRVGPTAPKFKELEVLGVTIGGDRLKELIGDLILPKESHYLMVNRQGLCLLHAGGPSIAWLRLNDRFGWSKYGVRPAIETGTIWSVWDMSSGAVLVAPPLGRRGGEDTWEKVVEEKEKEMEEKESLLRKTLEEKEKEVVSLRAALNALTTTQN</sequence>
<keyword evidence="1" id="KW-0175">Coiled coil</keyword>
<organism evidence="2 3">
    <name type="scientific">Linum tenue</name>
    <dbReference type="NCBI Taxonomy" id="586396"/>
    <lineage>
        <taxon>Eukaryota</taxon>
        <taxon>Viridiplantae</taxon>
        <taxon>Streptophyta</taxon>
        <taxon>Embryophyta</taxon>
        <taxon>Tracheophyta</taxon>
        <taxon>Spermatophyta</taxon>
        <taxon>Magnoliopsida</taxon>
        <taxon>eudicotyledons</taxon>
        <taxon>Gunneridae</taxon>
        <taxon>Pentapetalae</taxon>
        <taxon>rosids</taxon>
        <taxon>fabids</taxon>
        <taxon>Malpighiales</taxon>
        <taxon>Linaceae</taxon>
        <taxon>Linum</taxon>
    </lineage>
</organism>
<comment type="caution">
    <text evidence="2">The sequence shown here is derived from an EMBL/GenBank/DDBJ whole genome shotgun (WGS) entry which is preliminary data.</text>
</comment>
<dbReference type="EMBL" id="CAMGYJ010000003">
    <property type="protein sequence ID" value="CAI0396532.1"/>
    <property type="molecule type" value="Genomic_DNA"/>
</dbReference>
<accession>A0AAV0IHU1</accession>
<feature type="coiled-coil region" evidence="1">
    <location>
        <begin position="507"/>
        <end position="552"/>
    </location>
</feature>
<evidence type="ECO:0000256" key="1">
    <source>
        <dbReference type="SAM" id="Coils"/>
    </source>
</evidence>
<evidence type="ECO:0000313" key="3">
    <source>
        <dbReference type="Proteomes" id="UP001154282"/>
    </source>
</evidence>
<reference evidence="2" key="1">
    <citation type="submission" date="2022-08" db="EMBL/GenBank/DDBJ databases">
        <authorList>
            <person name="Gutierrez-Valencia J."/>
        </authorList>
    </citation>
    <scope>NUCLEOTIDE SEQUENCE</scope>
</reference>
<dbReference type="Proteomes" id="UP001154282">
    <property type="component" value="Unassembled WGS sequence"/>
</dbReference>
<gene>
    <name evidence="2" type="ORF">LITE_LOCUS9171</name>
</gene>
<dbReference type="AlphaFoldDB" id="A0AAV0IHU1"/>
<proteinExistence type="predicted"/>
<name>A0AAV0IHU1_9ROSI</name>
<protein>
    <submittedName>
        <fullName evidence="2">Uncharacterized protein</fullName>
    </submittedName>
</protein>
<feature type="coiled-coil region" evidence="1">
    <location>
        <begin position="182"/>
        <end position="220"/>
    </location>
</feature>
<keyword evidence="3" id="KW-1185">Reference proteome</keyword>